<gene>
    <name evidence="1" type="ORF">NSCI0253_LOCUS31301</name>
</gene>
<evidence type="ECO:0000313" key="1">
    <source>
        <dbReference type="EMBL" id="CAD8856949.1"/>
    </source>
</evidence>
<protein>
    <submittedName>
        <fullName evidence="1">Uncharacterized protein</fullName>
    </submittedName>
</protein>
<reference evidence="1" key="1">
    <citation type="submission" date="2021-01" db="EMBL/GenBank/DDBJ databases">
        <authorList>
            <person name="Corre E."/>
            <person name="Pelletier E."/>
            <person name="Niang G."/>
            <person name="Scheremetjew M."/>
            <person name="Finn R."/>
            <person name="Kale V."/>
            <person name="Holt S."/>
            <person name="Cochrane G."/>
            <person name="Meng A."/>
            <person name="Brown T."/>
            <person name="Cohen L."/>
        </authorList>
    </citation>
    <scope>NUCLEOTIDE SEQUENCE</scope>
</reference>
<organism evidence="1">
    <name type="scientific">Noctiluca scintillans</name>
    <name type="common">Sea sparkle</name>
    <name type="synonym">Red tide dinoflagellate</name>
    <dbReference type="NCBI Taxonomy" id="2966"/>
    <lineage>
        <taxon>Eukaryota</taxon>
        <taxon>Sar</taxon>
        <taxon>Alveolata</taxon>
        <taxon>Dinophyceae</taxon>
        <taxon>Noctilucales</taxon>
        <taxon>Noctilucaceae</taxon>
        <taxon>Noctiluca</taxon>
    </lineage>
</organism>
<proteinExistence type="predicted"/>
<sequence length="430" mass="48617">MASIEKDTVQKRELRYASSAEDLKRAQELVERTTGAEDYGTHRAVDGRVLMVFFTDLEPDDIMACAQLSQLWLAPGETPLVLFSTDLRNKDQGNIFANKLTMARLALGPVEFCVFKSGQQHMRLDAAIRRVAQFPGDTIRFYIMAPGRGFLAEFLNGVKERCEWPPRQAWHVSMYSGSFNVRGMSKKDLQSLQQLTIASGTPLVDVSRFVFFGRDQALPCTKNLEGFVPSDFGENVRQAAPLLAAVMELFNEEFNGRLIHPDHTKLFRPGQPLNRQEEERFARIRLRFDQNDCAAIREYARGLFEDAQLFSKVADYKCGTVRALAHGSINSPLCDQLLFLHEWLTKERPWWLCLQEGRWSIDKDNGFSCVTQGDEGGPRAVQPVLQDPAQEDRLAEMAGAMEKYFIKHLASHDTSRTVHSSSPNMAVSSM</sequence>
<dbReference type="AlphaFoldDB" id="A0A7S1AKA4"/>
<dbReference type="EMBL" id="HBFQ01044207">
    <property type="protein sequence ID" value="CAD8856949.1"/>
    <property type="molecule type" value="Transcribed_RNA"/>
</dbReference>
<name>A0A7S1AKA4_NOCSC</name>
<accession>A0A7S1AKA4</accession>